<dbReference type="Pfam" id="PF02674">
    <property type="entry name" value="Colicin_V"/>
    <property type="match status" value="1"/>
</dbReference>
<feature type="transmembrane region" description="Helical" evidence="5">
    <location>
        <begin position="137"/>
        <end position="160"/>
    </location>
</feature>
<dbReference type="GO" id="GO:0016020">
    <property type="term" value="C:membrane"/>
    <property type="evidence" value="ECO:0007669"/>
    <property type="project" value="UniProtKB-SubCell"/>
</dbReference>
<dbReference type="Proteomes" id="UP000437824">
    <property type="component" value="Unassembled WGS sequence"/>
</dbReference>
<evidence type="ECO:0000256" key="4">
    <source>
        <dbReference type="ARBA" id="ARBA00023136"/>
    </source>
</evidence>
<organism evidence="6 7">
    <name type="scientific">Blautia luti DSM 14534 = JCM 17040</name>
    <dbReference type="NCBI Taxonomy" id="649762"/>
    <lineage>
        <taxon>Bacteria</taxon>
        <taxon>Bacillati</taxon>
        <taxon>Bacillota</taxon>
        <taxon>Clostridia</taxon>
        <taxon>Lachnospirales</taxon>
        <taxon>Lachnospiraceae</taxon>
        <taxon>Blautia</taxon>
    </lineage>
</organism>
<evidence type="ECO:0000256" key="3">
    <source>
        <dbReference type="ARBA" id="ARBA00022989"/>
    </source>
</evidence>
<accession>A0A844GMG9</accession>
<evidence type="ECO:0000256" key="1">
    <source>
        <dbReference type="ARBA" id="ARBA00004141"/>
    </source>
</evidence>
<keyword evidence="3 5" id="KW-1133">Transmembrane helix</keyword>
<dbReference type="GO" id="GO:0009403">
    <property type="term" value="P:toxin biosynthetic process"/>
    <property type="evidence" value="ECO:0007669"/>
    <property type="project" value="InterPro"/>
</dbReference>
<evidence type="ECO:0000313" key="6">
    <source>
        <dbReference type="EMBL" id="MTD61788.1"/>
    </source>
</evidence>
<reference evidence="6 7" key="1">
    <citation type="submission" date="2019-11" db="EMBL/GenBank/DDBJ databases">
        <title>Draft genome sequence of Blautia luti DSM 14534T, isolated from human stool.</title>
        <authorList>
            <person name="Ortiz R."/>
            <person name="Melis-Arcos F."/>
            <person name="Covarrubias P."/>
            <person name="Cardenas J.P."/>
            <person name="Perez-Donoso J."/>
            <person name="Almonacid D."/>
        </authorList>
    </citation>
    <scope>NUCLEOTIDE SEQUENCE [LARGE SCALE GENOMIC DNA]</scope>
    <source>
        <strain evidence="6 7">DSM 14534</strain>
    </source>
</reference>
<protein>
    <submittedName>
        <fullName evidence="6">CvpA family protein</fullName>
    </submittedName>
</protein>
<name>A0A844GMG9_9FIRM</name>
<comment type="subcellular location">
    <subcellularLocation>
        <location evidence="1">Membrane</location>
        <topology evidence="1">Multi-pass membrane protein</topology>
    </subcellularLocation>
</comment>
<evidence type="ECO:0000256" key="5">
    <source>
        <dbReference type="SAM" id="Phobius"/>
    </source>
</evidence>
<keyword evidence="2 5" id="KW-0812">Transmembrane</keyword>
<gene>
    <name evidence="6" type="ORF">GKZ57_11125</name>
</gene>
<evidence type="ECO:0000313" key="7">
    <source>
        <dbReference type="Proteomes" id="UP000437824"/>
    </source>
</evidence>
<evidence type="ECO:0000256" key="2">
    <source>
        <dbReference type="ARBA" id="ARBA00022692"/>
    </source>
</evidence>
<dbReference type="InterPro" id="IPR003825">
    <property type="entry name" value="Colicin-V_CvpA"/>
</dbReference>
<dbReference type="EMBL" id="WMBC01000009">
    <property type="protein sequence ID" value="MTD61788.1"/>
    <property type="molecule type" value="Genomic_DNA"/>
</dbReference>
<feature type="transmembrane region" description="Helical" evidence="5">
    <location>
        <begin position="25"/>
        <end position="46"/>
    </location>
</feature>
<dbReference type="RefSeq" id="WP_118509822.1">
    <property type="nucleotide sequence ID" value="NZ_WMBC01000009.1"/>
</dbReference>
<proteinExistence type="predicted"/>
<feature type="transmembrane region" description="Helical" evidence="5">
    <location>
        <begin position="172"/>
        <end position="196"/>
    </location>
</feature>
<dbReference type="AlphaFoldDB" id="A0A844GMG9"/>
<comment type="caution">
    <text evidence="6">The sequence shown here is derived from an EMBL/GenBank/DDBJ whole genome shotgun (WGS) entry which is preliminary data.</text>
</comment>
<sequence>MTLTWLGIVAAAGLAFSCWRSYRRGLIREVVSLLLVFFSMGVVWFINPYVNEFICENTSIYENVQENCRRFVEEKGNESSFVSGENQNTVINNMELPQLLTNGLLNNNTAEVYQYLAVTTFSDYIAQYLARMVVNGISFMISFVLATLLIRCITWMLNLISRLPIINGVNRLAGAFFGAAKYILVLWILFLVLTVLCNTQIGEQGLALIRKDYVLNYLYNKDVLIEIFMNVFYTA</sequence>
<keyword evidence="4 5" id="KW-0472">Membrane</keyword>